<dbReference type="Pfam" id="PF00147">
    <property type="entry name" value="Fibrinogen_C"/>
    <property type="match status" value="1"/>
</dbReference>
<dbReference type="InterPro" id="IPR036056">
    <property type="entry name" value="Fibrinogen-like_C"/>
</dbReference>
<dbReference type="SUPFAM" id="SSF56496">
    <property type="entry name" value="Fibrinogen C-terminal domain-like"/>
    <property type="match status" value="1"/>
</dbReference>
<keyword evidence="3" id="KW-1185">Reference proteome</keyword>
<evidence type="ECO:0000313" key="2">
    <source>
        <dbReference type="EMBL" id="KAK3769286.1"/>
    </source>
</evidence>
<proteinExistence type="predicted"/>
<reference evidence="2" key="1">
    <citation type="journal article" date="2023" name="G3 (Bethesda)">
        <title>A reference genome for the long-term kleptoplast-retaining sea slug Elysia crispata morphotype clarki.</title>
        <authorList>
            <person name="Eastman K.E."/>
            <person name="Pendleton A.L."/>
            <person name="Shaikh M.A."/>
            <person name="Suttiyut T."/>
            <person name="Ogas R."/>
            <person name="Tomko P."/>
            <person name="Gavelis G."/>
            <person name="Widhalm J.R."/>
            <person name="Wisecaver J.H."/>
        </authorList>
    </citation>
    <scope>NUCLEOTIDE SEQUENCE</scope>
    <source>
        <strain evidence="2">ECLA1</strain>
    </source>
</reference>
<comment type="caution">
    <text evidence="2">The sequence shown here is derived from an EMBL/GenBank/DDBJ whole genome shotgun (WGS) entry which is preliminary data.</text>
</comment>
<dbReference type="InterPro" id="IPR002181">
    <property type="entry name" value="Fibrinogen_a/b/g_C_dom"/>
</dbReference>
<dbReference type="AlphaFoldDB" id="A0AAE0ZIB7"/>
<organism evidence="2 3">
    <name type="scientific">Elysia crispata</name>
    <name type="common">lettuce slug</name>
    <dbReference type="NCBI Taxonomy" id="231223"/>
    <lineage>
        <taxon>Eukaryota</taxon>
        <taxon>Metazoa</taxon>
        <taxon>Spiralia</taxon>
        <taxon>Lophotrochozoa</taxon>
        <taxon>Mollusca</taxon>
        <taxon>Gastropoda</taxon>
        <taxon>Heterobranchia</taxon>
        <taxon>Euthyneura</taxon>
        <taxon>Panpulmonata</taxon>
        <taxon>Sacoglossa</taxon>
        <taxon>Placobranchoidea</taxon>
        <taxon>Plakobranchidae</taxon>
        <taxon>Elysia</taxon>
    </lineage>
</organism>
<dbReference type="InterPro" id="IPR050373">
    <property type="entry name" value="Fibrinogen_C-term_domain"/>
</dbReference>
<accession>A0AAE0ZIB7</accession>
<dbReference type="EMBL" id="JAWDGP010003948">
    <property type="protein sequence ID" value="KAK3769286.1"/>
    <property type="molecule type" value="Genomic_DNA"/>
</dbReference>
<feature type="domain" description="Fibrinogen C-terminal" evidence="1">
    <location>
        <begin position="1"/>
        <end position="90"/>
    </location>
</feature>
<dbReference type="PANTHER" id="PTHR19143">
    <property type="entry name" value="FIBRINOGEN/TENASCIN/ANGIOPOEITIN"/>
    <property type="match status" value="1"/>
</dbReference>
<dbReference type="Proteomes" id="UP001283361">
    <property type="component" value="Unassembled WGS sequence"/>
</dbReference>
<dbReference type="PROSITE" id="PS51406">
    <property type="entry name" value="FIBRINOGEN_C_2"/>
    <property type="match status" value="1"/>
</dbReference>
<evidence type="ECO:0000313" key="3">
    <source>
        <dbReference type="Proteomes" id="UP001283361"/>
    </source>
</evidence>
<dbReference type="GO" id="GO:0005615">
    <property type="term" value="C:extracellular space"/>
    <property type="evidence" value="ECO:0007669"/>
    <property type="project" value="TreeGrafter"/>
</dbReference>
<dbReference type="SMART" id="SM00186">
    <property type="entry name" value="FBG"/>
    <property type="match status" value="1"/>
</dbReference>
<name>A0AAE0ZIB7_9GAST</name>
<gene>
    <name evidence="2" type="ORF">RRG08_026830</name>
</gene>
<dbReference type="Gene3D" id="3.90.215.10">
    <property type="entry name" value="Gamma Fibrinogen, chain A, domain 1"/>
    <property type="match status" value="1"/>
</dbReference>
<protein>
    <recommendedName>
        <fullName evidence="1">Fibrinogen C-terminal domain-containing protein</fullName>
    </recommendedName>
</protein>
<evidence type="ECO:0000259" key="1">
    <source>
        <dbReference type="PROSITE" id="PS51406"/>
    </source>
</evidence>
<sequence length="318" mass="36210">MGPHELRVEIRSGGKDYVALYKNFKLESESNNYRIRLGAVSSDIDDGTNGLSYANGMFFTTFDRDNDEVSWANCAIWNESGWWFKDCHRARSVYDLLPSNTNLVRCGKKQDLTCPLCQGRQTTEYVLSSCKITLSQGRYTWRHNRVLPELAAIISKAKAETTLPNTNALIFTTEGGTKSWHGRPVRTTNQIKCLLHACDDWDVSANLPEFDNHPSIIKATRRRPDSMIHSAFTQHLIMMELTGPYENRMEEAHIYKREKYLNVTKELENAGYKAVVMPVEVGAKRFVGSSVYNLLTKLSICGNKRTKDLKLLAENSRK</sequence>
<dbReference type="InterPro" id="IPR014716">
    <property type="entry name" value="Fibrinogen_a/b/g_C_1"/>
</dbReference>